<keyword evidence="2" id="KW-1185">Reference proteome</keyword>
<dbReference type="Proteomes" id="UP000821865">
    <property type="component" value="Chromosome 2"/>
</dbReference>
<gene>
    <name evidence="1" type="ORF">HPB49_024217</name>
</gene>
<evidence type="ECO:0000313" key="2">
    <source>
        <dbReference type="Proteomes" id="UP000821865"/>
    </source>
</evidence>
<name>A0ACB8DGY3_DERSI</name>
<sequence length="300" mass="32226">MAHIAGSQPIASTSTCGSGGGAVITAPPDPGVIVQATAGPSPQETTAMDFQDISEDRHDHSAIMDEDLSPGTPSECPYSNWSLRLKRRTKKKLARGEQLQALGHQRSLFLGADDSPPPLPRSNFKIIIRPKKGLQVKSFTNHQISKALSAACGGKVDNSHFLVRLRPGSNIIIAGPQSATIGYQPAISSPPHSRTTTPSSLPGAVSAAAGQSSVVTIESIYATMRQMLYQMGELNNKVKENTLSSEDLERRIRKVEFGSRKWVEDENNNTRIKAYRRINNTGDFSDADNCDGGGMNVSNG</sequence>
<reference evidence="1" key="1">
    <citation type="submission" date="2020-05" db="EMBL/GenBank/DDBJ databases">
        <title>Large-scale comparative analyses of tick genomes elucidate their genetic diversity and vector capacities.</title>
        <authorList>
            <person name="Jia N."/>
            <person name="Wang J."/>
            <person name="Shi W."/>
            <person name="Du L."/>
            <person name="Sun Y."/>
            <person name="Zhan W."/>
            <person name="Jiang J."/>
            <person name="Wang Q."/>
            <person name="Zhang B."/>
            <person name="Ji P."/>
            <person name="Sakyi L.B."/>
            <person name="Cui X."/>
            <person name="Yuan T."/>
            <person name="Jiang B."/>
            <person name="Yang W."/>
            <person name="Lam T.T.-Y."/>
            <person name="Chang Q."/>
            <person name="Ding S."/>
            <person name="Wang X."/>
            <person name="Zhu J."/>
            <person name="Ruan X."/>
            <person name="Zhao L."/>
            <person name="Wei J."/>
            <person name="Que T."/>
            <person name="Du C."/>
            <person name="Cheng J."/>
            <person name="Dai P."/>
            <person name="Han X."/>
            <person name="Huang E."/>
            <person name="Gao Y."/>
            <person name="Liu J."/>
            <person name="Shao H."/>
            <person name="Ye R."/>
            <person name="Li L."/>
            <person name="Wei W."/>
            <person name="Wang X."/>
            <person name="Wang C."/>
            <person name="Yang T."/>
            <person name="Huo Q."/>
            <person name="Li W."/>
            <person name="Guo W."/>
            <person name="Chen H."/>
            <person name="Zhou L."/>
            <person name="Ni X."/>
            <person name="Tian J."/>
            <person name="Zhou Y."/>
            <person name="Sheng Y."/>
            <person name="Liu T."/>
            <person name="Pan Y."/>
            <person name="Xia L."/>
            <person name="Li J."/>
            <person name="Zhao F."/>
            <person name="Cao W."/>
        </authorList>
    </citation>
    <scope>NUCLEOTIDE SEQUENCE</scope>
    <source>
        <strain evidence="1">Dsil-2018</strain>
    </source>
</reference>
<comment type="caution">
    <text evidence="1">The sequence shown here is derived from an EMBL/GenBank/DDBJ whole genome shotgun (WGS) entry which is preliminary data.</text>
</comment>
<proteinExistence type="predicted"/>
<organism evidence="1 2">
    <name type="scientific">Dermacentor silvarum</name>
    <name type="common">Tick</name>
    <dbReference type="NCBI Taxonomy" id="543639"/>
    <lineage>
        <taxon>Eukaryota</taxon>
        <taxon>Metazoa</taxon>
        <taxon>Ecdysozoa</taxon>
        <taxon>Arthropoda</taxon>
        <taxon>Chelicerata</taxon>
        <taxon>Arachnida</taxon>
        <taxon>Acari</taxon>
        <taxon>Parasitiformes</taxon>
        <taxon>Ixodida</taxon>
        <taxon>Ixodoidea</taxon>
        <taxon>Ixodidae</taxon>
        <taxon>Rhipicephalinae</taxon>
        <taxon>Dermacentor</taxon>
    </lineage>
</organism>
<dbReference type="EMBL" id="CM023471">
    <property type="protein sequence ID" value="KAH7967347.1"/>
    <property type="molecule type" value="Genomic_DNA"/>
</dbReference>
<protein>
    <submittedName>
        <fullName evidence="1">Uncharacterized protein</fullName>
    </submittedName>
</protein>
<evidence type="ECO:0000313" key="1">
    <source>
        <dbReference type="EMBL" id="KAH7967347.1"/>
    </source>
</evidence>
<accession>A0ACB8DGY3</accession>